<accession>A0A9D6V049</accession>
<dbReference type="EMBL" id="JACRDE010000177">
    <property type="protein sequence ID" value="MBI5249064.1"/>
    <property type="molecule type" value="Genomic_DNA"/>
</dbReference>
<evidence type="ECO:0000313" key="2">
    <source>
        <dbReference type="Proteomes" id="UP000807825"/>
    </source>
</evidence>
<reference evidence="1" key="1">
    <citation type="submission" date="2020-07" db="EMBL/GenBank/DDBJ databases">
        <title>Huge and variable diversity of episymbiotic CPR bacteria and DPANN archaea in groundwater ecosystems.</title>
        <authorList>
            <person name="He C.Y."/>
            <person name="Keren R."/>
            <person name="Whittaker M."/>
            <person name="Farag I.F."/>
            <person name="Doudna J."/>
            <person name="Cate J.H.D."/>
            <person name="Banfield J.F."/>
        </authorList>
    </citation>
    <scope>NUCLEOTIDE SEQUENCE</scope>
    <source>
        <strain evidence="1">NC_groundwater_1664_Pr3_B-0.1um_52_9</strain>
    </source>
</reference>
<dbReference type="InterPro" id="IPR058303">
    <property type="entry name" value="DUF7990"/>
</dbReference>
<name>A0A9D6V049_9BACT</name>
<gene>
    <name evidence="1" type="ORF">HY912_06175</name>
</gene>
<dbReference type="Proteomes" id="UP000807825">
    <property type="component" value="Unassembled WGS sequence"/>
</dbReference>
<proteinExistence type="predicted"/>
<comment type="caution">
    <text evidence="1">The sequence shown here is derived from an EMBL/GenBank/DDBJ whole genome shotgun (WGS) entry which is preliminary data.</text>
</comment>
<evidence type="ECO:0000313" key="1">
    <source>
        <dbReference type="EMBL" id="MBI5249064.1"/>
    </source>
</evidence>
<dbReference type="Pfam" id="PF25952">
    <property type="entry name" value="DUF7990"/>
    <property type="match status" value="1"/>
</dbReference>
<sequence>MSEDKVNKKEKKGFFDAVKEFFLGMAVHEAVMVALKEKAATENLLFLAIFGDMIGMPVMPKYYSLRLVPYLVPKLDTWKRSVLRERDWTDWAFD</sequence>
<organism evidence="1 2">
    <name type="scientific">Desulfomonile tiedjei</name>
    <dbReference type="NCBI Taxonomy" id="2358"/>
    <lineage>
        <taxon>Bacteria</taxon>
        <taxon>Pseudomonadati</taxon>
        <taxon>Thermodesulfobacteriota</taxon>
        <taxon>Desulfomonilia</taxon>
        <taxon>Desulfomonilales</taxon>
        <taxon>Desulfomonilaceae</taxon>
        <taxon>Desulfomonile</taxon>
    </lineage>
</organism>
<protein>
    <submittedName>
        <fullName evidence="1">Uncharacterized protein</fullName>
    </submittedName>
</protein>
<dbReference type="AlphaFoldDB" id="A0A9D6V049"/>